<evidence type="ECO:0000313" key="5">
    <source>
        <dbReference type="Proteomes" id="UP001162164"/>
    </source>
</evidence>
<evidence type="ECO:0000256" key="3">
    <source>
        <dbReference type="SAM" id="MobiDB-lite"/>
    </source>
</evidence>
<evidence type="ECO:0000313" key="4">
    <source>
        <dbReference type="EMBL" id="KAJ8985240.1"/>
    </source>
</evidence>
<organism evidence="4 5">
    <name type="scientific">Molorchus minor</name>
    <dbReference type="NCBI Taxonomy" id="1323400"/>
    <lineage>
        <taxon>Eukaryota</taxon>
        <taxon>Metazoa</taxon>
        <taxon>Ecdysozoa</taxon>
        <taxon>Arthropoda</taxon>
        <taxon>Hexapoda</taxon>
        <taxon>Insecta</taxon>
        <taxon>Pterygota</taxon>
        <taxon>Neoptera</taxon>
        <taxon>Endopterygota</taxon>
        <taxon>Coleoptera</taxon>
        <taxon>Polyphaga</taxon>
        <taxon>Cucujiformia</taxon>
        <taxon>Chrysomeloidea</taxon>
        <taxon>Cerambycidae</taxon>
        <taxon>Lamiinae</taxon>
        <taxon>Monochamini</taxon>
        <taxon>Molorchus</taxon>
    </lineage>
</organism>
<feature type="compositionally biased region" description="Acidic residues" evidence="3">
    <location>
        <begin position="164"/>
        <end position="189"/>
    </location>
</feature>
<accession>A0ABQ9K3R6</accession>
<evidence type="ECO:0000256" key="1">
    <source>
        <dbReference type="ARBA" id="ARBA00004123"/>
    </source>
</evidence>
<evidence type="ECO:0000256" key="2">
    <source>
        <dbReference type="ARBA" id="ARBA00023242"/>
    </source>
</evidence>
<reference evidence="4" key="1">
    <citation type="journal article" date="2023" name="Insect Mol. Biol.">
        <title>Genome sequencing provides insights into the evolution of gene families encoding plant cell wall-degrading enzymes in longhorned beetles.</title>
        <authorList>
            <person name="Shin N.R."/>
            <person name="Okamura Y."/>
            <person name="Kirsch R."/>
            <person name="Pauchet Y."/>
        </authorList>
    </citation>
    <scope>NUCLEOTIDE SEQUENCE</scope>
    <source>
        <strain evidence="4">MMC_N1</strain>
    </source>
</reference>
<proteinExistence type="predicted"/>
<comment type="caution">
    <text evidence="4">The sequence shown here is derived from an EMBL/GenBank/DDBJ whole genome shotgun (WGS) entry which is preliminary data.</text>
</comment>
<feature type="compositionally biased region" description="Acidic residues" evidence="3">
    <location>
        <begin position="129"/>
        <end position="141"/>
    </location>
</feature>
<feature type="region of interest" description="Disordered" evidence="3">
    <location>
        <begin position="121"/>
        <end position="192"/>
    </location>
</feature>
<dbReference type="InterPro" id="IPR007015">
    <property type="entry name" value="DNA_pol_V/MYBBP1A"/>
</dbReference>
<sequence length="484" mass="56203">MLIKLLNHTAMKTENDWRTEQLGFLMNLGLFKVENGLPIGCELAASLKSAFFGALDLNLSKLEDLQAILSHLVTELHSKLTFDNLETILRNPLTATLQQFNEPKLATEALNELFVCYDKTKRHRKNSDNPDEICNDPEEGGNDPLWIEVNPKNEDNPLSRKNEESDDDMDDEKDNALEEDGSQSEEEGLDEKMKLRMNPLTKNFVWPYISNGYQTDEESVDMDDMSDTEGENLNKALADAFIQFKPNLGRRKKQSKDQEQLMHFRVRVLDLIEIYLDSTPSMVISLEIMLPLLQAIEYSVRDEHQKPLNDRLKACLKKLSMLKKFTDTNDVNDKVFKWTFEKFTGERLLCIHHTLLEFVIGRRNSQKKRKHSVLAVIEDELHNYFYRRDCLTPYVLFKNILQLSWDGILNIVPLLFKYIFSGDIKPFKKNQAAELLKIFYTNQRYIGKNTDMIIEKLSEHHGSFFTKCNPPFQGPLRKSQPENN</sequence>
<keyword evidence="2" id="KW-0539">Nucleus</keyword>
<protein>
    <recommendedName>
        <fullName evidence="6">Telomere length regulation protein TEL2 homolog</fullName>
    </recommendedName>
</protein>
<keyword evidence="5" id="KW-1185">Reference proteome</keyword>
<gene>
    <name evidence="4" type="ORF">NQ317_018269</name>
</gene>
<dbReference type="EMBL" id="JAPWTJ010000018">
    <property type="protein sequence ID" value="KAJ8985240.1"/>
    <property type="molecule type" value="Genomic_DNA"/>
</dbReference>
<name>A0ABQ9K3R6_9CUCU</name>
<evidence type="ECO:0008006" key="6">
    <source>
        <dbReference type="Google" id="ProtNLM"/>
    </source>
</evidence>
<dbReference type="Pfam" id="PF04931">
    <property type="entry name" value="DNA_pol_phi"/>
    <property type="match status" value="1"/>
</dbReference>
<comment type="subcellular location">
    <subcellularLocation>
        <location evidence="1">Nucleus</location>
    </subcellularLocation>
</comment>
<dbReference type="Proteomes" id="UP001162164">
    <property type="component" value="Unassembled WGS sequence"/>
</dbReference>
<dbReference type="PANTHER" id="PTHR13213:SF2">
    <property type="entry name" value="MYB-BINDING PROTEIN 1A"/>
    <property type="match status" value="1"/>
</dbReference>
<feature type="compositionally biased region" description="Basic and acidic residues" evidence="3">
    <location>
        <begin position="151"/>
        <end position="163"/>
    </location>
</feature>
<dbReference type="PANTHER" id="PTHR13213">
    <property type="entry name" value="MYB-BINDING PROTEIN 1A FAMILY MEMBER"/>
    <property type="match status" value="1"/>
</dbReference>